<proteinExistence type="predicted"/>
<evidence type="ECO:0000313" key="5">
    <source>
        <dbReference type="Proteomes" id="UP000282977"/>
    </source>
</evidence>
<dbReference type="SUPFAM" id="SSF55729">
    <property type="entry name" value="Acyl-CoA N-acyltransferases (Nat)"/>
    <property type="match status" value="1"/>
</dbReference>
<accession>A0A437J9N3</accession>
<dbReference type="EMBL" id="RZUL01000002">
    <property type="protein sequence ID" value="RVT42201.1"/>
    <property type="molecule type" value="Genomic_DNA"/>
</dbReference>
<sequence>MSGSDYTVRRLGADDLATMRALNALFRDVFDDAENYASAPPPDTYLQAWLAKPHVIALAALSDEAVVGGLVAYVLDKFEQARSEIYIYDLAVADVWRRRGVATALIAALGEIAAARDAWVIYVQADYGDDPAVALYTKLGAREDVMHFDIAMPKSRDPAKEV</sequence>
<dbReference type="AlphaFoldDB" id="A0A437J9N3"/>
<evidence type="ECO:0000256" key="2">
    <source>
        <dbReference type="ARBA" id="ARBA00023315"/>
    </source>
</evidence>
<keyword evidence="5" id="KW-1185">Reference proteome</keyword>
<evidence type="ECO:0000256" key="1">
    <source>
        <dbReference type="ARBA" id="ARBA00022679"/>
    </source>
</evidence>
<evidence type="ECO:0000259" key="3">
    <source>
        <dbReference type="PROSITE" id="PS51186"/>
    </source>
</evidence>
<protein>
    <submittedName>
        <fullName evidence="4">AAC(3)-I family aminoglycoside N-acetyltransferase</fullName>
    </submittedName>
</protein>
<keyword evidence="2" id="KW-0012">Acyltransferase</keyword>
<dbReference type="CDD" id="cd04301">
    <property type="entry name" value="NAT_SF"/>
    <property type="match status" value="1"/>
</dbReference>
<gene>
    <name evidence="4" type="primary">aac(3)-I</name>
    <name evidence="4" type="ORF">ENE74_08305</name>
</gene>
<dbReference type="InterPro" id="IPR000182">
    <property type="entry name" value="GNAT_dom"/>
</dbReference>
<dbReference type="Pfam" id="PF00583">
    <property type="entry name" value="Acetyltransf_1"/>
    <property type="match status" value="1"/>
</dbReference>
<comment type="caution">
    <text evidence="4">The sequence shown here is derived from an EMBL/GenBank/DDBJ whole genome shotgun (WGS) entry which is preliminary data.</text>
</comment>
<dbReference type="NCBIfam" id="NF033083">
    <property type="entry name" value="AAC_3_I"/>
    <property type="match status" value="1"/>
</dbReference>
<feature type="domain" description="N-acetyltransferase" evidence="3">
    <location>
        <begin position="6"/>
        <end position="157"/>
    </location>
</feature>
<name>A0A437J9N3_9SPHN</name>
<dbReference type="GO" id="GO:0016747">
    <property type="term" value="F:acyltransferase activity, transferring groups other than amino-acyl groups"/>
    <property type="evidence" value="ECO:0007669"/>
    <property type="project" value="InterPro"/>
</dbReference>
<reference evidence="4 5" key="1">
    <citation type="submission" date="2019-01" db="EMBL/GenBank/DDBJ databases">
        <authorList>
            <person name="Chen W.-M."/>
        </authorList>
    </citation>
    <scope>NUCLEOTIDE SEQUENCE [LARGE SCALE GENOMIC DNA]</scope>
    <source>
        <strain evidence="4 5">TLA-22</strain>
    </source>
</reference>
<dbReference type="PANTHER" id="PTHR43072:SF23">
    <property type="entry name" value="UPF0039 PROTEIN C11D3.02C"/>
    <property type="match status" value="1"/>
</dbReference>
<dbReference type="Proteomes" id="UP000282977">
    <property type="component" value="Unassembled WGS sequence"/>
</dbReference>
<dbReference type="OrthoDB" id="9796129at2"/>
<dbReference type="RefSeq" id="WP_127690378.1">
    <property type="nucleotide sequence ID" value="NZ_RZUL01000002.1"/>
</dbReference>
<dbReference type="Gene3D" id="3.40.630.30">
    <property type="match status" value="1"/>
</dbReference>
<dbReference type="PANTHER" id="PTHR43072">
    <property type="entry name" value="N-ACETYLTRANSFERASE"/>
    <property type="match status" value="1"/>
</dbReference>
<organism evidence="4 5">
    <name type="scientific">Sphingobium algorifonticola</name>
    <dbReference type="NCBI Taxonomy" id="2008318"/>
    <lineage>
        <taxon>Bacteria</taxon>
        <taxon>Pseudomonadati</taxon>
        <taxon>Pseudomonadota</taxon>
        <taxon>Alphaproteobacteria</taxon>
        <taxon>Sphingomonadales</taxon>
        <taxon>Sphingomonadaceae</taxon>
        <taxon>Sphingobium</taxon>
    </lineage>
</organism>
<dbReference type="PROSITE" id="PS51186">
    <property type="entry name" value="GNAT"/>
    <property type="match status" value="1"/>
</dbReference>
<keyword evidence="1 4" id="KW-0808">Transferase</keyword>
<evidence type="ECO:0000313" key="4">
    <source>
        <dbReference type="EMBL" id="RVT42201.1"/>
    </source>
</evidence>
<dbReference type="InterPro" id="IPR016181">
    <property type="entry name" value="Acyl_CoA_acyltransferase"/>
</dbReference>